<feature type="active site" description="Proton acceptor" evidence="5">
    <location>
        <position position="271"/>
    </location>
</feature>
<comment type="caution">
    <text evidence="8">The sequence shown here is derived from an EMBL/GenBank/DDBJ whole genome shotgun (WGS) entry which is preliminary data.</text>
</comment>
<keyword evidence="9" id="KW-1185">Reference proteome</keyword>
<sequence length="367" mass="40171">MGSMRKMSGESEKEREREGDAAFLLAMELSTSSVLPMALKSAIDLNLLQLIKKSGGEGASASQLVAQLPATNPDAADMVDRILRLLTAHSVLTCTLHSVPEGGVERRYSAAAVCEFLTPNEDGVSVAPASIMLQDRVLMESWYHMKDAILEGGIPFNRAYGKSVFEYSGTDPRFNKIFNEAMHQQSTIFMKRILDIYNGFEGLNSLLDVGGGTGASSKLIVSKYPSIKAINFDLPHVIQQATPHPGVEHVGGDMFVALPKADAIFMKWICHDWSDAHCVKVLKNCYESLPENGKVIVAESILPEDPQSWSEALLAINGDVIMLNANLGGKERTEMEFQALAQQAGFKQLIKVCAASHIWIMEFHKSN</sequence>
<proteinExistence type="inferred from homology"/>
<evidence type="ECO:0000256" key="5">
    <source>
        <dbReference type="PIRSR" id="PIRSR005739-1"/>
    </source>
</evidence>
<dbReference type="InterPro" id="IPR036388">
    <property type="entry name" value="WH-like_DNA-bd_sf"/>
</dbReference>
<keyword evidence="3" id="KW-0949">S-adenosyl-L-methionine</keyword>
<dbReference type="AlphaFoldDB" id="A0AAD4JE34"/>
<dbReference type="InterPro" id="IPR012967">
    <property type="entry name" value="COMT_dimerisation"/>
</dbReference>
<dbReference type="InterPro" id="IPR016461">
    <property type="entry name" value="COMT-like"/>
</dbReference>
<name>A0AAD4JE34_PERFH</name>
<dbReference type="GO" id="GO:0008171">
    <property type="term" value="F:O-methyltransferase activity"/>
    <property type="evidence" value="ECO:0007669"/>
    <property type="project" value="InterPro"/>
</dbReference>
<dbReference type="FunFam" id="1.10.10.10:FF:000357">
    <property type="entry name" value="Caffeic acid 3-O-methyltransferase"/>
    <property type="match status" value="1"/>
</dbReference>
<evidence type="ECO:0000259" key="7">
    <source>
        <dbReference type="Pfam" id="PF08100"/>
    </source>
</evidence>
<dbReference type="FunFam" id="3.40.50.150:FF:000061">
    <property type="entry name" value="Caffeic acid O-methyltransferase"/>
    <property type="match status" value="1"/>
</dbReference>
<evidence type="ECO:0000256" key="3">
    <source>
        <dbReference type="ARBA" id="ARBA00022691"/>
    </source>
</evidence>
<dbReference type="PANTHER" id="PTHR11746">
    <property type="entry name" value="O-METHYLTRANSFERASE"/>
    <property type="match status" value="1"/>
</dbReference>
<dbReference type="PIRSF" id="PIRSF005739">
    <property type="entry name" value="O-mtase"/>
    <property type="match status" value="1"/>
</dbReference>
<protein>
    <submittedName>
        <fullName evidence="8">O-methyltransferase 1</fullName>
    </submittedName>
</protein>
<dbReference type="Proteomes" id="UP001190926">
    <property type="component" value="Unassembled WGS sequence"/>
</dbReference>
<dbReference type="GO" id="GO:0032259">
    <property type="term" value="P:methylation"/>
    <property type="evidence" value="ECO:0007669"/>
    <property type="project" value="UniProtKB-KW"/>
</dbReference>
<organism evidence="8 9">
    <name type="scientific">Perilla frutescens var. hirtella</name>
    <name type="common">Perilla citriodora</name>
    <name type="synonym">Perilla setoyensis</name>
    <dbReference type="NCBI Taxonomy" id="608512"/>
    <lineage>
        <taxon>Eukaryota</taxon>
        <taxon>Viridiplantae</taxon>
        <taxon>Streptophyta</taxon>
        <taxon>Embryophyta</taxon>
        <taxon>Tracheophyta</taxon>
        <taxon>Spermatophyta</taxon>
        <taxon>Magnoliopsida</taxon>
        <taxon>eudicotyledons</taxon>
        <taxon>Gunneridae</taxon>
        <taxon>Pentapetalae</taxon>
        <taxon>asterids</taxon>
        <taxon>lamiids</taxon>
        <taxon>Lamiales</taxon>
        <taxon>Lamiaceae</taxon>
        <taxon>Nepetoideae</taxon>
        <taxon>Elsholtzieae</taxon>
        <taxon>Perilla</taxon>
    </lineage>
</organism>
<evidence type="ECO:0000256" key="4">
    <source>
        <dbReference type="ARBA" id="ARBA00034481"/>
    </source>
</evidence>
<dbReference type="Pfam" id="PF00891">
    <property type="entry name" value="Methyltransf_2"/>
    <property type="match status" value="1"/>
</dbReference>
<keyword evidence="1" id="KW-0489">Methyltransferase</keyword>
<dbReference type="InterPro" id="IPR036390">
    <property type="entry name" value="WH_DNA-bd_sf"/>
</dbReference>
<dbReference type="Pfam" id="PF08100">
    <property type="entry name" value="Dimerisation"/>
    <property type="match status" value="1"/>
</dbReference>
<dbReference type="GO" id="GO:0009813">
    <property type="term" value="P:flavonoid biosynthetic process"/>
    <property type="evidence" value="ECO:0007669"/>
    <property type="project" value="UniProtKB-ARBA"/>
</dbReference>
<comment type="similarity">
    <text evidence="4">Belongs to the class I-like SAM-binding methyltransferase superfamily. Cation-independent O-methyltransferase family. COMT subfamily.</text>
</comment>
<dbReference type="SUPFAM" id="SSF46785">
    <property type="entry name" value="Winged helix' DNA-binding domain"/>
    <property type="match status" value="1"/>
</dbReference>
<evidence type="ECO:0000313" key="9">
    <source>
        <dbReference type="Proteomes" id="UP001190926"/>
    </source>
</evidence>
<reference evidence="8 9" key="1">
    <citation type="journal article" date="2021" name="Nat. Commun.">
        <title>Incipient diploidization of the medicinal plant Perilla within 10,000 years.</title>
        <authorList>
            <person name="Zhang Y."/>
            <person name="Shen Q."/>
            <person name="Leng L."/>
            <person name="Zhang D."/>
            <person name="Chen S."/>
            <person name="Shi Y."/>
            <person name="Ning Z."/>
            <person name="Chen S."/>
        </authorList>
    </citation>
    <scope>NUCLEOTIDE SEQUENCE [LARGE SCALE GENOMIC DNA]</scope>
    <source>
        <strain evidence="9">cv. PC099</strain>
    </source>
</reference>
<accession>A0AAD4JE34</accession>
<evidence type="ECO:0000313" key="8">
    <source>
        <dbReference type="EMBL" id="KAH6832100.1"/>
    </source>
</evidence>
<dbReference type="GO" id="GO:0008757">
    <property type="term" value="F:S-adenosylmethionine-dependent methyltransferase activity"/>
    <property type="evidence" value="ECO:0007669"/>
    <property type="project" value="UniProtKB-ARBA"/>
</dbReference>
<dbReference type="InterPro" id="IPR001077">
    <property type="entry name" value="COMT_C"/>
</dbReference>
<keyword evidence="2" id="KW-0808">Transferase</keyword>
<evidence type="ECO:0000256" key="2">
    <source>
        <dbReference type="ARBA" id="ARBA00022679"/>
    </source>
</evidence>
<evidence type="ECO:0000259" key="6">
    <source>
        <dbReference type="Pfam" id="PF00891"/>
    </source>
</evidence>
<dbReference type="InterPro" id="IPR029063">
    <property type="entry name" value="SAM-dependent_MTases_sf"/>
</dbReference>
<dbReference type="CDD" id="cd02440">
    <property type="entry name" value="AdoMet_MTases"/>
    <property type="match status" value="1"/>
</dbReference>
<dbReference type="EMBL" id="SDAM02000076">
    <property type="protein sequence ID" value="KAH6832100.1"/>
    <property type="molecule type" value="Genomic_DNA"/>
</dbReference>
<dbReference type="Gene3D" id="3.40.50.150">
    <property type="entry name" value="Vaccinia Virus protein VP39"/>
    <property type="match status" value="1"/>
</dbReference>
<dbReference type="PROSITE" id="PS51683">
    <property type="entry name" value="SAM_OMT_II"/>
    <property type="match status" value="1"/>
</dbReference>
<dbReference type="SUPFAM" id="SSF53335">
    <property type="entry name" value="S-adenosyl-L-methionine-dependent methyltransferases"/>
    <property type="match status" value="1"/>
</dbReference>
<gene>
    <name evidence="8" type="ORF">C2S53_007937</name>
</gene>
<feature type="domain" description="O-methyltransferase C-terminal" evidence="6">
    <location>
        <begin position="142"/>
        <end position="347"/>
    </location>
</feature>
<feature type="domain" description="O-methyltransferase dimerisation" evidence="7">
    <location>
        <begin position="27"/>
        <end position="118"/>
    </location>
</feature>
<evidence type="ECO:0000256" key="1">
    <source>
        <dbReference type="ARBA" id="ARBA00022603"/>
    </source>
</evidence>
<dbReference type="Gene3D" id="1.10.10.10">
    <property type="entry name" value="Winged helix-like DNA-binding domain superfamily/Winged helix DNA-binding domain"/>
    <property type="match status" value="1"/>
</dbReference>
<dbReference type="GO" id="GO:0046983">
    <property type="term" value="F:protein dimerization activity"/>
    <property type="evidence" value="ECO:0007669"/>
    <property type="project" value="InterPro"/>
</dbReference>